<protein>
    <submittedName>
        <fullName evidence="1">Uncharacterized protein</fullName>
    </submittedName>
</protein>
<reference evidence="1 2" key="1">
    <citation type="submission" date="2023-12" db="EMBL/GenBank/DDBJ databases">
        <title>Streptomyces sp. V4-01.</title>
        <authorList>
            <person name="Somphong A."/>
            <person name="Phongsopitanun W."/>
        </authorList>
    </citation>
    <scope>NUCLEOTIDE SEQUENCE [LARGE SCALE GENOMIC DNA]</scope>
    <source>
        <strain evidence="1 2">V4-01</strain>
    </source>
</reference>
<comment type="caution">
    <text evidence="1">The sequence shown here is derived from an EMBL/GenBank/DDBJ whole genome shotgun (WGS) entry which is preliminary data.</text>
</comment>
<organism evidence="1 2">
    <name type="scientific">Actinacidiphila polyblastidii</name>
    <dbReference type="NCBI Taxonomy" id="3110430"/>
    <lineage>
        <taxon>Bacteria</taxon>
        <taxon>Bacillati</taxon>
        <taxon>Actinomycetota</taxon>
        <taxon>Actinomycetes</taxon>
        <taxon>Kitasatosporales</taxon>
        <taxon>Streptomycetaceae</taxon>
        <taxon>Actinacidiphila</taxon>
    </lineage>
</organism>
<dbReference type="RefSeq" id="WP_330799940.1">
    <property type="nucleotide sequence ID" value="NZ_JAZEWV010000042.1"/>
</dbReference>
<proteinExistence type="predicted"/>
<accession>A0ABU7PKI1</accession>
<evidence type="ECO:0000313" key="1">
    <source>
        <dbReference type="EMBL" id="MEE4546236.1"/>
    </source>
</evidence>
<name>A0ABU7PKI1_9ACTN</name>
<dbReference type="EMBL" id="JAZEWV010000042">
    <property type="protein sequence ID" value="MEE4546236.1"/>
    <property type="molecule type" value="Genomic_DNA"/>
</dbReference>
<keyword evidence="2" id="KW-1185">Reference proteome</keyword>
<evidence type="ECO:0000313" key="2">
    <source>
        <dbReference type="Proteomes" id="UP001344658"/>
    </source>
</evidence>
<sequence length="67" mass="7275">MDTVHQLWPNEQLLGELAQILPTPQHFEQASMLVGRGRTAGSGTFGDDPQQHLTAVRACAEAGFDEV</sequence>
<gene>
    <name evidence="1" type="ORF">V2S66_30255</name>
</gene>
<dbReference type="Proteomes" id="UP001344658">
    <property type="component" value="Unassembled WGS sequence"/>
</dbReference>